<keyword evidence="4" id="KW-0029">Amino-acid transport</keyword>
<evidence type="ECO:0000256" key="6">
    <source>
        <dbReference type="ARBA" id="ARBA00023136"/>
    </source>
</evidence>
<evidence type="ECO:0000256" key="3">
    <source>
        <dbReference type="ARBA" id="ARBA00022692"/>
    </source>
</evidence>
<keyword evidence="6 7" id="KW-0472">Membrane</keyword>
<keyword evidence="5 7" id="KW-1133">Transmembrane helix</keyword>
<keyword evidence="2" id="KW-0813">Transport</keyword>
<dbReference type="GO" id="GO:0006865">
    <property type="term" value="P:amino acid transport"/>
    <property type="evidence" value="ECO:0007669"/>
    <property type="project" value="UniProtKB-KW"/>
</dbReference>
<evidence type="ECO:0000256" key="1">
    <source>
        <dbReference type="ARBA" id="ARBA00004370"/>
    </source>
</evidence>
<sequence length="506" mass="55632">MAQGWVERGLEDAETEMNLSTTLDVDDDGRPRRTGTLWTASSHIITAVIGSGVLSLGWAMAQLGWLIGPFVLFVFSAITLFTSRLLADCYRSEKTGKRNYNYVSAVKSNLGRHHPCFPPLVFKTNVCSSRILNPSINTGSWKIYMCGICQYVNLCGTSVGYCITSGISAAAVIKSNCFHEKGHDADCNVQYSYYMVGFGMIQIVLSQLPDLHNITWLSVLAAVMSFSYSIIGVVLAMYQVISGDVGVTSLTGTVIGVDVTGEEKVWNAFQALGNIAFAYSYSMVLIEIQDTLKSPLPENKVMKKASFIGVTTTTVFYMFCGCFGYAAFGNKAPGNMLTGFGFYEPFWLVDIANICIVIHLLGAYQVFCQPIFAVVEDSMSKWKPGLKLLTNEVKVLKLESFPIKLNMFRMIWRTTFVVLSTTLAIMMPFFNGILGFLGAVAFWPLTVYFPIEMFMAQKKIKRLSPKGMILTGLSSACLLVSLGAAIASIRGVLASLSDYEPFQTRS</sequence>
<name>A0A835Q1P2_VANPL</name>
<dbReference type="PANTHER" id="PTHR48017">
    <property type="entry name" value="OS05G0424000 PROTEIN-RELATED"/>
    <property type="match status" value="1"/>
</dbReference>
<dbReference type="Proteomes" id="UP000636800">
    <property type="component" value="Chromosome 10"/>
</dbReference>
<feature type="transmembrane region" description="Helical" evidence="7">
    <location>
        <begin position="37"/>
        <end position="60"/>
    </location>
</feature>
<proteinExistence type="predicted"/>
<dbReference type="EMBL" id="JADCNL010000010">
    <property type="protein sequence ID" value="KAG0463984.1"/>
    <property type="molecule type" value="Genomic_DNA"/>
</dbReference>
<feature type="transmembrane region" description="Helical" evidence="7">
    <location>
        <begin position="66"/>
        <end position="87"/>
    </location>
</feature>
<dbReference type="AlphaFoldDB" id="A0A835Q1P2"/>
<comment type="caution">
    <text evidence="9">The sequence shown here is derived from an EMBL/GenBank/DDBJ whole genome shotgun (WGS) entry which is preliminary data.</text>
</comment>
<feature type="transmembrane region" description="Helical" evidence="7">
    <location>
        <begin position="348"/>
        <end position="375"/>
    </location>
</feature>
<feature type="domain" description="Amino acid transporter transmembrane" evidence="8">
    <location>
        <begin position="34"/>
        <end position="492"/>
    </location>
</feature>
<evidence type="ECO:0000313" key="9">
    <source>
        <dbReference type="EMBL" id="KAG0463984.1"/>
    </source>
</evidence>
<keyword evidence="10" id="KW-1185">Reference proteome</keyword>
<dbReference type="OrthoDB" id="543346at2759"/>
<feature type="transmembrane region" description="Helical" evidence="7">
    <location>
        <begin position="436"/>
        <end position="456"/>
    </location>
</feature>
<organism evidence="9 10">
    <name type="scientific">Vanilla planifolia</name>
    <name type="common">Vanilla</name>
    <dbReference type="NCBI Taxonomy" id="51239"/>
    <lineage>
        <taxon>Eukaryota</taxon>
        <taxon>Viridiplantae</taxon>
        <taxon>Streptophyta</taxon>
        <taxon>Embryophyta</taxon>
        <taxon>Tracheophyta</taxon>
        <taxon>Spermatophyta</taxon>
        <taxon>Magnoliopsida</taxon>
        <taxon>Liliopsida</taxon>
        <taxon>Asparagales</taxon>
        <taxon>Orchidaceae</taxon>
        <taxon>Vanilloideae</taxon>
        <taxon>Vanilleae</taxon>
        <taxon>Vanilla</taxon>
    </lineage>
</organism>
<dbReference type="Pfam" id="PF01490">
    <property type="entry name" value="Aa_trans"/>
    <property type="match status" value="1"/>
</dbReference>
<dbReference type="GO" id="GO:0016020">
    <property type="term" value="C:membrane"/>
    <property type="evidence" value="ECO:0007669"/>
    <property type="project" value="UniProtKB-SubCell"/>
</dbReference>
<evidence type="ECO:0000259" key="8">
    <source>
        <dbReference type="Pfam" id="PF01490"/>
    </source>
</evidence>
<feature type="transmembrane region" description="Helical" evidence="7">
    <location>
        <begin position="468"/>
        <end position="489"/>
    </location>
</feature>
<feature type="transmembrane region" description="Helical" evidence="7">
    <location>
        <begin position="216"/>
        <end position="241"/>
    </location>
</feature>
<evidence type="ECO:0000313" key="10">
    <source>
        <dbReference type="Proteomes" id="UP000636800"/>
    </source>
</evidence>
<gene>
    <name evidence="9" type="ORF">HPP92_020053</name>
</gene>
<keyword evidence="3 7" id="KW-0812">Transmembrane</keyword>
<evidence type="ECO:0000256" key="7">
    <source>
        <dbReference type="SAM" id="Phobius"/>
    </source>
</evidence>
<evidence type="ECO:0000256" key="4">
    <source>
        <dbReference type="ARBA" id="ARBA00022970"/>
    </source>
</evidence>
<evidence type="ECO:0000256" key="5">
    <source>
        <dbReference type="ARBA" id="ARBA00022989"/>
    </source>
</evidence>
<protein>
    <recommendedName>
        <fullName evidence="8">Amino acid transporter transmembrane domain-containing protein</fullName>
    </recommendedName>
</protein>
<reference evidence="9 10" key="1">
    <citation type="journal article" date="2020" name="Nat. Food">
        <title>A phased Vanilla planifolia genome enables genetic improvement of flavour and production.</title>
        <authorList>
            <person name="Hasing T."/>
            <person name="Tang H."/>
            <person name="Brym M."/>
            <person name="Khazi F."/>
            <person name="Huang T."/>
            <person name="Chambers A.H."/>
        </authorList>
    </citation>
    <scope>NUCLEOTIDE SEQUENCE [LARGE SCALE GENOMIC DNA]</scope>
    <source>
        <tissue evidence="9">Leaf</tissue>
    </source>
</reference>
<evidence type="ECO:0000256" key="2">
    <source>
        <dbReference type="ARBA" id="ARBA00022448"/>
    </source>
</evidence>
<feature type="transmembrane region" description="Helical" evidence="7">
    <location>
        <begin position="307"/>
        <end position="328"/>
    </location>
</feature>
<accession>A0A835Q1P2</accession>
<dbReference type="InterPro" id="IPR013057">
    <property type="entry name" value="AA_transpt_TM"/>
</dbReference>
<comment type="subcellular location">
    <subcellularLocation>
        <location evidence="1">Membrane</location>
    </subcellularLocation>
</comment>